<protein>
    <submittedName>
        <fullName evidence="2">DUF2219 family protein</fullName>
    </submittedName>
</protein>
<dbReference type="Proteomes" id="UP001214530">
    <property type="component" value="Chromosome"/>
</dbReference>
<evidence type="ECO:0000256" key="1">
    <source>
        <dbReference type="SAM" id="SignalP"/>
    </source>
</evidence>
<name>A0AAJ5W8V1_9SPHI</name>
<evidence type="ECO:0000313" key="3">
    <source>
        <dbReference type="Proteomes" id="UP001214530"/>
    </source>
</evidence>
<dbReference type="Gene3D" id="2.40.128.140">
    <property type="entry name" value="Outer membrane protein"/>
    <property type="match status" value="1"/>
</dbReference>
<dbReference type="Pfam" id="PF09982">
    <property type="entry name" value="LpxR"/>
    <property type="match status" value="1"/>
</dbReference>
<accession>A0AAJ5W8V1</accession>
<keyword evidence="1" id="KW-0732">Signal</keyword>
<dbReference type="InterPro" id="IPR018707">
    <property type="entry name" value="LpxR"/>
</dbReference>
<feature type="chain" id="PRO_5042580415" evidence="1">
    <location>
        <begin position="22"/>
        <end position="338"/>
    </location>
</feature>
<organism evidence="2 3">
    <name type="scientific">Candidatus Pedobacter colombiensis</name>
    <dbReference type="NCBI Taxonomy" id="3121371"/>
    <lineage>
        <taxon>Bacteria</taxon>
        <taxon>Pseudomonadati</taxon>
        <taxon>Bacteroidota</taxon>
        <taxon>Sphingobacteriia</taxon>
        <taxon>Sphingobacteriales</taxon>
        <taxon>Sphingobacteriaceae</taxon>
        <taxon>Pedobacter</taxon>
    </lineage>
</organism>
<feature type="signal peptide" evidence="1">
    <location>
        <begin position="1"/>
        <end position="21"/>
    </location>
</feature>
<dbReference type="AlphaFoldDB" id="A0AAJ5W8V1"/>
<evidence type="ECO:0000313" key="2">
    <source>
        <dbReference type="EMBL" id="WEK18552.1"/>
    </source>
</evidence>
<reference evidence="2" key="1">
    <citation type="submission" date="2023-03" db="EMBL/GenBank/DDBJ databases">
        <title>Andean soil-derived lignocellulolytic bacterial consortium as a source of novel taxa and putative plastic-active enzymes.</title>
        <authorList>
            <person name="Diaz-Garcia L."/>
            <person name="Chuvochina M."/>
            <person name="Feuerriegel G."/>
            <person name="Bunk B."/>
            <person name="Sproer C."/>
            <person name="Streit W.R."/>
            <person name="Rodriguez L.M."/>
            <person name="Overmann J."/>
            <person name="Jimenez D.J."/>
        </authorList>
    </citation>
    <scope>NUCLEOTIDE SEQUENCE</scope>
    <source>
        <strain evidence="2">MAG 3858</strain>
    </source>
</reference>
<sequence length="338" mass="38372">MKKLLCMLFFFWFNAVNISFAQQETPRHMVQVYWDDDFINFYGHGTDRAYTDGTRFTYFYTKKKPSRFIIDRLMPKAGDSSLNVFGLGLAQVIFTPDKIINPNFQPNDYPWSGSAFITHSLYSYNEKQKYDFQTELVLGVNGPASLARQAQEMIHHLIDDEQPQGWKYQFGNSLILNLNFTAEKQLLHYGNFLEVIGGGQVQVGTGINAASAYSIIRIGKMNPYFQGLMTQYGRSATRSKIQFYLVIKPRVQLVLSNAILQGGLNASRPAPILVPGNNGGPPTLQYYHPISNFIASYAYGPVLVLNRFSISSLQTTTTPWMKGLYSITWGNLTFNYVF</sequence>
<gene>
    <name evidence="2" type="ORF">P0Y49_17315</name>
</gene>
<dbReference type="EMBL" id="CP119313">
    <property type="protein sequence ID" value="WEK18552.1"/>
    <property type="molecule type" value="Genomic_DNA"/>
</dbReference>
<proteinExistence type="predicted"/>
<dbReference type="InterPro" id="IPR037107">
    <property type="entry name" value="Put_OMP_sf"/>
</dbReference>